<gene>
    <name evidence="2" type="ORF">Tci_015209</name>
</gene>
<dbReference type="PANTHER" id="PTHR22951:SF32">
    <property type="entry name" value="OS06G0175500 PROTEIN"/>
    <property type="match status" value="1"/>
</dbReference>
<feature type="domain" description="AP180 N-terminal homology (ANTH)" evidence="1">
    <location>
        <begin position="2"/>
        <end position="90"/>
    </location>
</feature>
<evidence type="ECO:0000313" key="2">
    <source>
        <dbReference type="EMBL" id="GEU43231.1"/>
    </source>
</evidence>
<dbReference type="GO" id="GO:0000149">
    <property type="term" value="F:SNARE binding"/>
    <property type="evidence" value="ECO:0007669"/>
    <property type="project" value="TreeGrafter"/>
</dbReference>
<comment type="caution">
    <text evidence="2">The sequence shown here is derived from an EMBL/GenBank/DDBJ whole genome shotgun (WGS) entry which is preliminary data.</text>
</comment>
<name>A0A6L2K1I6_TANCI</name>
<sequence>MQPQRASVHKFMIQLAFTMVASESGKIYKAVSDGTQTFAAKFFEMKRYDAVIAMDIYKRTWMQAGRLCEFYKMCNSIDIGRGNEFIKIEQVLKQDAIGILSLAIEIIMGHYGQETVTILIYDVSNIVLYHSPAWCHGDHCRDDLEPDYGKVDSSMMYI</sequence>
<dbReference type="GO" id="GO:0030136">
    <property type="term" value="C:clathrin-coated vesicle"/>
    <property type="evidence" value="ECO:0007669"/>
    <property type="project" value="InterPro"/>
</dbReference>
<dbReference type="GO" id="GO:0072583">
    <property type="term" value="P:clathrin-dependent endocytosis"/>
    <property type="evidence" value="ECO:0007669"/>
    <property type="project" value="InterPro"/>
</dbReference>
<dbReference type="GO" id="GO:0048268">
    <property type="term" value="P:clathrin coat assembly"/>
    <property type="evidence" value="ECO:0007669"/>
    <property type="project" value="InterPro"/>
</dbReference>
<dbReference type="GO" id="GO:0005905">
    <property type="term" value="C:clathrin-coated pit"/>
    <property type="evidence" value="ECO:0007669"/>
    <property type="project" value="TreeGrafter"/>
</dbReference>
<dbReference type="InterPro" id="IPR014712">
    <property type="entry name" value="ANTH_dom_sf"/>
</dbReference>
<organism evidence="2">
    <name type="scientific">Tanacetum cinerariifolium</name>
    <name type="common">Dalmatian daisy</name>
    <name type="synonym">Chrysanthemum cinerariifolium</name>
    <dbReference type="NCBI Taxonomy" id="118510"/>
    <lineage>
        <taxon>Eukaryota</taxon>
        <taxon>Viridiplantae</taxon>
        <taxon>Streptophyta</taxon>
        <taxon>Embryophyta</taxon>
        <taxon>Tracheophyta</taxon>
        <taxon>Spermatophyta</taxon>
        <taxon>Magnoliopsida</taxon>
        <taxon>eudicotyledons</taxon>
        <taxon>Gunneridae</taxon>
        <taxon>Pentapetalae</taxon>
        <taxon>asterids</taxon>
        <taxon>campanulids</taxon>
        <taxon>Asterales</taxon>
        <taxon>Asteraceae</taxon>
        <taxon>Asteroideae</taxon>
        <taxon>Anthemideae</taxon>
        <taxon>Anthemidinae</taxon>
        <taxon>Tanacetum</taxon>
    </lineage>
</organism>
<dbReference type="AlphaFoldDB" id="A0A6L2K1I6"/>
<dbReference type="PANTHER" id="PTHR22951">
    <property type="entry name" value="CLATHRIN ASSEMBLY PROTEIN"/>
    <property type="match status" value="1"/>
</dbReference>
<proteinExistence type="predicted"/>
<dbReference type="GO" id="GO:0032050">
    <property type="term" value="F:clathrin heavy chain binding"/>
    <property type="evidence" value="ECO:0007669"/>
    <property type="project" value="TreeGrafter"/>
</dbReference>
<reference evidence="2" key="1">
    <citation type="journal article" date="2019" name="Sci. Rep.">
        <title>Draft genome of Tanacetum cinerariifolium, the natural source of mosquito coil.</title>
        <authorList>
            <person name="Yamashiro T."/>
            <person name="Shiraishi A."/>
            <person name="Satake H."/>
            <person name="Nakayama K."/>
        </authorList>
    </citation>
    <scope>NUCLEOTIDE SEQUENCE</scope>
</reference>
<accession>A0A6L2K1I6</accession>
<protein>
    <submittedName>
        <fullName evidence="2">Putative clathrin assembly protein At5g35200</fullName>
    </submittedName>
</protein>
<dbReference type="SUPFAM" id="SSF89009">
    <property type="entry name" value="GAT-like domain"/>
    <property type="match status" value="1"/>
</dbReference>
<dbReference type="Gene3D" id="1.20.58.150">
    <property type="entry name" value="ANTH domain"/>
    <property type="match status" value="1"/>
</dbReference>
<dbReference type="InterPro" id="IPR045192">
    <property type="entry name" value="AP180-like"/>
</dbReference>
<dbReference type="GO" id="GO:0005545">
    <property type="term" value="F:1-phosphatidylinositol binding"/>
    <property type="evidence" value="ECO:0007669"/>
    <property type="project" value="InterPro"/>
</dbReference>
<dbReference type="InterPro" id="IPR011417">
    <property type="entry name" value="ANTH_dom"/>
</dbReference>
<evidence type="ECO:0000259" key="1">
    <source>
        <dbReference type="Pfam" id="PF07651"/>
    </source>
</evidence>
<dbReference type="GO" id="GO:0005546">
    <property type="term" value="F:phosphatidylinositol-4,5-bisphosphate binding"/>
    <property type="evidence" value="ECO:0007669"/>
    <property type="project" value="TreeGrafter"/>
</dbReference>
<dbReference type="EMBL" id="BKCJ010001680">
    <property type="protein sequence ID" value="GEU43231.1"/>
    <property type="molecule type" value="Genomic_DNA"/>
</dbReference>
<dbReference type="Pfam" id="PF07651">
    <property type="entry name" value="ANTH"/>
    <property type="match status" value="1"/>
</dbReference>
<dbReference type="GO" id="GO:0006900">
    <property type="term" value="P:vesicle budding from membrane"/>
    <property type="evidence" value="ECO:0007669"/>
    <property type="project" value="TreeGrafter"/>
</dbReference>